<dbReference type="EC" id="6.2.1.25" evidence="5"/>
<dbReference type="Gene3D" id="3.40.50.12820">
    <property type="match status" value="1"/>
</dbReference>
<protein>
    <submittedName>
        <fullName evidence="5">Benzoate-CoA ligase</fullName>
        <ecNumber evidence="5">6.2.1.25</ecNumber>
    </submittedName>
</protein>
<dbReference type="CDD" id="cd05959">
    <property type="entry name" value="BCL_4HBCL"/>
    <property type="match status" value="1"/>
</dbReference>
<name>A0A0C4Y9H6_9BURK</name>
<gene>
    <name evidence="5" type="ORF">RR42_m1521</name>
</gene>
<dbReference type="InterPro" id="IPR000873">
    <property type="entry name" value="AMP-dep_synth/lig_dom"/>
</dbReference>
<dbReference type="EMBL" id="CP010536">
    <property type="protein sequence ID" value="AJG18919.1"/>
    <property type="molecule type" value="Genomic_DNA"/>
</dbReference>
<dbReference type="AlphaFoldDB" id="A0A0C4Y9H6"/>
<dbReference type="Proteomes" id="UP000031843">
    <property type="component" value="Chromosome main"/>
</dbReference>
<accession>A0A0C4Y9H6</accession>
<reference evidence="5 6" key="1">
    <citation type="journal article" date="2015" name="Genome Announc.">
        <title>Complete Genome Sequence of Cupriavidus basilensis 4G11, Isolated from the Oak Ridge Field Research Center Site.</title>
        <authorList>
            <person name="Ray J."/>
            <person name="Waters R.J."/>
            <person name="Skerker J.M."/>
            <person name="Kuehl J.V."/>
            <person name="Price M.N."/>
            <person name="Huang J."/>
            <person name="Chakraborty R."/>
            <person name="Arkin A.P."/>
            <person name="Deutschbauer A."/>
        </authorList>
    </citation>
    <scope>NUCLEOTIDE SEQUENCE [LARGE SCALE GENOMIC DNA]</scope>
    <source>
        <strain evidence="5">4G11</strain>
    </source>
</reference>
<dbReference type="STRING" id="68895.RR42_m1521"/>
<sequence>MTPPIASPSPAADATNAATATTAAAAISVLPARYNAAADLLSRNLAAGRADKVAYVDDAGQLSFAALDQRCRRFAAALLHAGIRPEERLLLCALDTIDFPTVFLGCLLAGVVPVAVNTLLTVDDYAYMLDHSAARAAVVSAPLASVMREAIGKAGTAPALILAAPDAGSAGPGPSVAEMAGQGTALEGAAATRPDDIAFWLYSSGSTGRPKGTVHTHGNLFHTADLYARQVLGLREDDVVFSAAKLFFAYGLGNALTFPLAVGATTVLMAERPTPQAVFRRLREQRPTVFCGVPTLYAGMLAASDLPGRPDVALRVCTSAGEALPKDIGERFRAHFGCDILDGIGSTEMLHIFLSNRPGDVRYGTTGKPVPGYALRLLDEAGQPCAPGEIGDLFIKGPSAALMYWGNRDKTRDTFVGEWTRSGDKYQQDADGYFIYAGRSDDMLKVGGIYVSPFEVEAVLALHPAVLEAAVIGVADADELVKPKAFVVLRPGRSWHEGMAAELQAFVKSRLAPYKYPRQIECVAELPKTATGKIQRFRLRQREQAAHAAADGVAPPPAIAPAATDR</sequence>
<proteinExistence type="predicted"/>
<dbReference type="Pfam" id="PF00501">
    <property type="entry name" value="AMP-binding"/>
    <property type="match status" value="1"/>
</dbReference>
<dbReference type="Gene3D" id="2.30.38.10">
    <property type="entry name" value="Luciferase, Domain 3"/>
    <property type="match status" value="1"/>
</dbReference>
<dbReference type="GO" id="GO:0005524">
    <property type="term" value="F:ATP binding"/>
    <property type="evidence" value="ECO:0007669"/>
    <property type="project" value="InterPro"/>
</dbReference>
<evidence type="ECO:0000259" key="4">
    <source>
        <dbReference type="Pfam" id="PF13193"/>
    </source>
</evidence>
<dbReference type="NCBIfam" id="TIGR02262">
    <property type="entry name" value="benz_CoA_lig"/>
    <property type="match status" value="1"/>
</dbReference>
<dbReference type="RefSeq" id="WP_043345293.1">
    <property type="nucleotide sequence ID" value="NZ_CP010536.1"/>
</dbReference>
<feature type="domain" description="AMP-dependent synthetase/ligase" evidence="3">
    <location>
        <begin position="46"/>
        <end position="405"/>
    </location>
</feature>
<dbReference type="PANTHER" id="PTHR43352">
    <property type="entry name" value="ACETYL-COA SYNTHETASE"/>
    <property type="match status" value="1"/>
</dbReference>
<keyword evidence="6" id="KW-1185">Reference proteome</keyword>
<dbReference type="GO" id="GO:0044550">
    <property type="term" value="P:secondary metabolite biosynthetic process"/>
    <property type="evidence" value="ECO:0007669"/>
    <property type="project" value="TreeGrafter"/>
</dbReference>
<dbReference type="KEGG" id="cbw:RR42_m1521"/>
<dbReference type="InterPro" id="IPR025110">
    <property type="entry name" value="AMP-bd_C"/>
</dbReference>
<dbReference type="OrthoDB" id="9766486at2"/>
<dbReference type="Gene3D" id="3.30.300.30">
    <property type="match status" value="1"/>
</dbReference>
<feature type="domain" description="AMP-binding enzyme C-terminal" evidence="4">
    <location>
        <begin position="455"/>
        <end position="533"/>
    </location>
</feature>
<dbReference type="Pfam" id="PF13193">
    <property type="entry name" value="AMP-binding_C"/>
    <property type="match status" value="1"/>
</dbReference>
<evidence type="ECO:0000259" key="3">
    <source>
        <dbReference type="Pfam" id="PF00501"/>
    </source>
</evidence>
<keyword evidence="1 5" id="KW-0436">Ligase</keyword>
<dbReference type="InterPro" id="IPR011957">
    <property type="entry name" value="Benz_CoA_lig"/>
</dbReference>
<evidence type="ECO:0000313" key="5">
    <source>
        <dbReference type="EMBL" id="AJG18919.1"/>
    </source>
</evidence>
<evidence type="ECO:0000256" key="1">
    <source>
        <dbReference type="ARBA" id="ARBA00022598"/>
    </source>
</evidence>
<dbReference type="GO" id="GO:0018858">
    <property type="term" value="F:benzoate-CoA ligase activity"/>
    <property type="evidence" value="ECO:0007669"/>
    <property type="project" value="UniProtKB-EC"/>
</dbReference>
<organism evidence="5 6">
    <name type="scientific">Cupriavidus basilensis</name>
    <dbReference type="NCBI Taxonomy" id="68895"/>
    <lineage>
        <taxon>Bacteria</taxon>
        <taxon>Pseudomonadati</taxon>
        <taxon>Pseudomonadota</taxon>
        <taxon>Betaproteobacteria</taxon>
        <taxon>Burkholderiales</taxon>
        <taxon>Burkholderiaceae</taxon>
        <taxon>Cupriavidus</taxon>
    </lineage>
</organism>
<feature type="region of interest" description="Disordered" evidence="2">
    <location>
        <begin position="545"/>
        <end position="566"/>
    </location>
</feature>
<dbReference type="PANTHER" id="PTHR43352:SF1">
    <property type="entry name" value="ANTHRANILATE--COA LIGASE"/>
    <property type="match status" value="1"/>
</dbReference>
<evidence type="ECO:0000256" key="2">
    <source>
        <dbReference type="SAM" id="MobiDB-lite"/>
    </source>
</evidence>
<dbReference type="InterPro" id="IPR045851">
    <property type="entry name" value="AMP-bd_C_sf"/>
</dbReference>
<dbReference type="Gene3D" id="3.40.50.980">
    <property type="match status" value="1"/>
</dbReference>
<dbReference type="SUPFAM" id="SSF56801">
    <property type="entry name" value="Acetyl-CoA synthetase-like"/>
    <property type="match status" value="1"/>
</dbReference>
<evidence type="ECO:0000313" key="6">
    <source>
        <dbReference type="Proteomes" id="UP000031843"/>
    </source>
</evidence>